<evidence type="ECO:0000313" key="7">
    <source>
        <dbReference type="EMBL" id="GGI87522.1"/>
    </source>
</evidence>
<dbReference type="PANTHER" id="PTHR43531:SF11">
    <property type="entry name" value="METHYL-ACCEPTING CHEMOTAXIS PROTEIN 3"/>
    <property type="match status" value="1"/>
</dbReference>
<keyword evidence="8" id="KW-1185">Reference proteome</keyword>
<name>A0A917NBX9_9GAMM</name>
<evidence type="ECO:0000256" key="5">
    <source>
        <dbReference type="SAM" id="Phobius"/>
    </source>
</evidence>
<keyword evidence="5" id="KW-0472">Membrane</keyword>
<dbReference type="GO" id="GO:0005886">
    <property type="term" value="C:plasma membrane"/>
    <property type="evidence" value="ECO:0007669"/>
    <property type="project" value="TreeGrafter"/>
</dbReference>
<dbReference type="InterPro" id="IPR051310">
    <property type="entry name" value="MCP_chemotaxis"/>
</dbReference>
<organism evidence="7 8">
    <name type="scientific">Shewanella gelidii</name>
    <dbReference type="NCBI Taxonomy" id="1642821"/>
    <lineage>
        <taxon>Bacteria</taxon>
        <taxon>Pseudomonadati</taxon>
        <taxon>Pseudomonadota</taxon>
        <taxon>Gammaproteobacteria</taxon>
        <taxon>Alteromonadales</taxon>
        <taxon>Shewanellaceae</taxon>
        <taxon>Shewanella</taxon>
    </lineage>
</organism>
<accession>A0A917NBX9</accession>
<proteinExistence type="inferred from homology"/>
<dbReference type="InterPro" id="IPR004090">
    <property type="entry name" value="Chemotax_Me-accpt_rcpt"/>
</dbReference>
<evidence type="ECO:0000256" key="1">
    <source>
        <dbReference type="ARBA" id="ARBA00022500"/>
    </source>
</evidence>
<feature type="transmembrane region" description="Helical" evidence="5">
    <location>
        <begin position="111"/>
        <end position="144"/>
    </location>
</feature>
<feature type="transmembrane region" description="Helical" evidence="5">
    <location>
        <begin position="23"/>
        <end position="43"/>
    </location>
</feature>
<gene>
    <name evidence="7" type="ORF">GCM10009332_25970</name>
</gene>
<keyword evidence="1" id="KW-0145">Chemotaxis</keyword>
<dbReference type="GO" id="GO:0006935">
    <property type="term" value="P:chemotaxis"/>
    <property type="evidence" value="ECO:0007669"/>
    <property type="project" value="UniProtKB-KW"/>
</dbReference>
<dbReference type="SUPFAM" id="SSF58104">
    <property type="entry name" value="Methyl-accepting chemotaxis protein (MCP) signaling domain"/>
    <property type="match status" value="1"/>
</dbReference>
<evidence type="ECO:0000259" key="6">
    <source>
        <dbReference type="PROSITE" id="PS50111"/>
    </source>
</evidence>
<dbReference type="AlphaFoldDB" id="A0A917NBX9"/>
<sequence length="484" mass="52534">MTPLALWRALFLDKGLQRTTQSYQFIDTLLFFTLLSFFTGLYSLMKWYQHQHEPLILTSVLLIMTQLTAGTALRLFNVPRFALNMGFLGMVIHALNLVYQGGGLLESTQSFWVVVLIIAFFLTADRVTAVGWSALVTLACGWMLYQSLAGHTLPVMRLDEAGVKVEAWSGIILPLVVIIVAEAFTATKRKQALDNTLAAQGAMTQAAQKAEQGAEMLSNVLNDASRNSEQLSQVATLLDAQSHQLHRQVQILNQNCESQSSATQQMSQQLEQMDGDMQRSDEFVVELKQKSQVIDQQAQASIASLQDSTQAIAQILSSNEKILSVADLITAIAEQTNLLALNAAIEAARAGEHGRGFAVVADEVRGLSARSNASASEIRTLLVDNMAQVSQGQAVIESGAKQVADIIEQVSELVEDVNRLADILGHQVNAVAELNAASQDVATSVVYTNQVSDSVALQGAELNERVETLKQLALALNTSIHASK</sequence>
<evidence type="ECO:0000256" key="3">
    <source>
        <dbReference type="ARBA" id="ARBA00029447"/>
    </source>
</evidence>
<dbReference type="Gene3D" id="1.10.287.950">
    <property type="entry name" value="Methyl-accepting chemotaxis protein"/>
    <property type="match status" value="1"/>
</dbReference>
<feature type="transmembrane region" description="Helical" evidence="5">
    <location>
        <begin position="81"/>
        <end position="99"/>
    </location>
</feature>
<evidence type="ECO:0000256" key="2">
    <source>
        <dbReference type="ARBA" id="ARBA00023224"/>
    </source>
</evidence>
<comment type="similarity">
    <text evidence="3">Belongs to the methyl-accepting chemotaxis (MCP) protein family.</text>
</comment>
<dbReference type="SMART" id="SM00283">
    <property type="entry name" value="MA"/>
    <property type="match status" value="1"/>
</dbReference>
<dbReference type="PANTHER" id="PTHR43531">
    <property type="entry name" value="PROTEIN ICFG"/>
    <property type="match status" value="1"/>
</dbReference>
<dbReference type="Pfam" id="PF00015">
    <property type="entry name" value="MCPsignal"/>
    <property type="match status" value="1"/>
</dbReference>
<dbReference type="Proteomes" id="UP000613743">
    <property type="component" value="Unassembled WGS sequence"/>
</dbReference>
<reference evidence="7" key="2">
    <citation type="submission" date="2020-09" db="EMBL/GenBank/DDBJ databases">
        <authorList>
            <person name="Sun Q."/>
            <person name="Ohkuma M."/>
        </authorList>
    </citation>
    <scope>NUCLEOTIDE SEQUENCE</scope>
    <source>
        <strain evidence="7">JCM 30804</strain>
    </source>
</reference>
<feature type="domain" description="Methyl-accepting transducer" evidence="6">
    <location>
        <begin position="234"/>
        <end position="456"/>
    </location>
</feature>
<keyword evidence="5" id="KW-1133">Transmembrane helix</keyword>
<dbReference type="GO" id="GO:0004888">
    <property type="term" value="F:transmembrane signaling receptor activity"/>
    <property type="evidence" value="ECO:0007669"/>
    <property type="project" value="InterPro"/>
</dbReference>
<dbReference type="RefSeq" id="WP_188921618.1">
    <property type="nucleotide sequence ID" value="NZ_BMPZ01000008.1"/>
</dbReference>
<dbReference type="GO" id="GO:0007165">
    <property type="term" value="P:signal transduction"/>
    <property type="evidence" value="ECO:0007669"/>
    <property type="project" value="UniProtKB-KW"/>
</dbReference>
<dbReference type="InterPro" id="IPR004089">
    <property type="entry name" value="MCPsignal_dom"/>
</dbReference>
<evidence type="ECO:0000256" key="4">
    <source>
        <dbReference type="PROSITE-ProRule" id="PRU00284"/>
    </source>
</evidence>
<dbReference type="PROSITE" id="PS50111">
    <property type="entry name" value="CHEMOTAXIS_TRANSDUC_2"/>
    <property type="match status" value="1"/>
</dbReference>
<reference evidence="7" key="1">
    <citation type="journal article" date="2014" name="Int. J. Syst. Evol. Microbiol.">
        <title>Complete genome sequence of Corynebacterium casei LMG S-19264T (=DSM 44701T), isolated from a smear-ripened cheese.</title>
        <authorList>
            <consortium name="US DOE Joint Genome Institute (JGI-PGF)"/>
            <person name="Walter F."/>
            <person name="Albersmeier A."/>
            <person name="Kalinowski J."/>
            <person name="Ruckert C."/>
        </authorList>
    </citation>
    <scope>NUCLEOTIDE SEQUENCE</scope>
    <source>
        <strain evidence="7">JCM 30804</strain>
    </source>
</reference>
<protein>
    <recommendedName>
        <fullName evidence="6">Methyl-accepting transducer domain-containing protein</fullName>
    </recommendedName>
</protein>
<comment type="caution">
    <text evidence="7">The sequence shown here is derived from an EMBL/GenBank/DDBJ whole genome shotgun (WGS) entry which is preliminary data.</text>
</comment>
<evidence type="ECO:0000313" key="8">
    <source>
        <dbReference type="Proteomes" id="UP000613743"/>
    </source>
</evidence>
<dbReference type="EMBL" id="BMPZ01000008">
    <property type="protein sequence ID" value="GGI87522.1"/>
    <property type="molecule type" value="Genomic_DNA"/>
</dbReference>
<feature type="transmembrane region" description="Helical" evidence="5">
    <location>
        <begin position="55"/>
        <end position="75"/>
    </location>
</feature>
<keyword evidence="5" id="KW-0812">Transmembrane</keyword>
<keyword evidence="2 4" id="KW-0807">Transducer</keyword>
<feature type="transmembrane region" description="Helical" evidence="5">
    <location>
        <begin position="167"/>
        <end position="185"/>
    </location>
</feature>
<dbReference type="PRINTS" id="PR00260">
    <property type="entry name" value="CHEMTRNSDUCR"/>
</dbReference>